<dbReference type="Gene3D" id="3.40.50.1000">
    <property type="entry name" value="HAD superfamily/HAD-like"/>
    <property type="match status" value="1"/>
</dbReference>
<organism evidence="1 2">
    <name type="scientific">Candidatus Doudnabacteria bacterium RIFCSPHIGHO2_01_FULL_49_9</name>
    <dbReference type="NCBI Taxonomy" id="1817827"/>
    <lineage>
        <taxon>Bacteria</taxon>
        <taxon>Candidatus Doudnaibacteriota</taxon>
    </lineage>
</organism>
<dbReference type="EMBL" id="MFEN01000003">
    <property type="protein sequence ID" value="OGE84586.1"/>
    <property type="molecule type" value="Genomic_DNA"/>
</dbReference>
<protein>
    <recommendedName>
        <fullName evidence="3">HAD family hydrolase</fullName>
    </recommendedName>
</protein>
<dbReference type="Proteomes" id="UP000176339">
    <property type="component" value="Unassembled WGS sequence"/>
</dbReference>
<gene>
    <name evidence="1" type="ORF">A2846_03600</name>
</gene>
<dbReference type="SUPFAM" id="SSF56784">
    <property type="entry name" value="HAD-like"/>
    <property type="match status" value="1"/>
</dbReference>
<comment type="caution">
    <text evidence="1">The sequence shown here is derived from an EMBL/GenBank/DDBJ whole genome shotgun (WGS) entry which is preliminary data.</text>
</comment>
<dbReference type="InterPro" id="IPR006439">
    <property type="entry name" value="HAD-SF_hydro_IA"/>
</dbReference>
<name>A0A1F5P3W3_9BACT</name>
<evidence type="ECO:0000313" key="1">
    <source>
        <dbReference type="EMBL" id="OGE84586.1"/>
    </source>
</evidence>
<accession>A0A1F5P3W3</accession>
<dbReference type="InterPro" id="IPR036412">
    <property type="entry name" value="HAD-like_sf"/>
</dbReference>
<dbReference type="PANTHER" id="PTHR43611">
    <property type="entry name" value="ALPHA-D-GLUCOSE 1-PHOSPHATE PHOSPHATASE"/>
    <property type="match status" value="1"/>
</dbReference>
<proteinExistence type="predicted"/>
<reference evidence="1 2" key="1">
    <citation type="journal article" date="2016" name="Nat. Commun.">
        <title>Thousands of microbial genomes shed light on interconnected biogeochemical processes in an aquifer system.</title>
        <authorList>
            <person name="Anantharaman K."/>
            <person name="Brown C.T."/>
            <person name="Hug L.A."/>
            <person name="Sharon I."/>
            <person name="Castelle C.J."/>
            <person name="Probst A.J."/>
            <person name="Thomas B.C."/>
            <person name="Singh A."/>
            <person name="Wilkins M.J."/>
            <person name="Karaoz U."/>
            <person name="Brodie E.L."/>
            <person name="Williams K.H."/>
            <person name="Hubbard S.S."/>
            <person name="Banfield J.F."/>
        </authorList>
    </citation>
    <scope>NUCLEOTIDE SEQUENCE [LARGE SCALE GENOMIC DNA]</scope>
</reference>
<dbReference type="InterPro" id="IPR023214">
    <property type="entry name" value="HAD_sf"/>
</dbReference>
<dbReference type="NCBIfam" id="TIGR01509">
    <property type="entry name" value="HAD-SF-IA-v3"/>
    <property type="match status" value="1"/>
</dbReference>
<dbReference type="PANTHER" id="PTHR43611:SF3">
    <property type="entry name" value="FLAVIN MONONUCLEOTIDE HYDROLASE 1, CHLOROPLATIC"/>
    <property type="match status" value="1"/>
</dbReference>
<evidence type="ECO:0008006" key="3">
    <source>
        <dbReference type="Google" id="ProtNLM"/>
    </source>
</evidence>
<evidence type="ECO:0000313" key="2">
    <source>
        <dbReference type="Proteomes" id="UP000176339"/>
    </source>
</evidence>
<sequence length="158" mass="17836">MGTLDARWGSGELPPEKFWTNIKAIFGLSEEETVSIKSYILNVENNAALWQQIPDLAKKYRLAILSDCPLDKLSIIKEKADLKDFEQAYFSAEHGMSKESDKFFLSLLRVMGLKAEEALFVDDKVKNIEKAQKLGFNTCLFSNSKDLDVCLAKYSGVE</sequence>
<dbReference type="AlphaFoldDB" id="A0A1F5P3W3"/>